<sequence length="212" mass="22869">MDNMSLSDIAAVTRGNDNDGWGQGGAWWIIILFLFVFMGGGGLWGNRTGEYGQYATAASQQEILYGQQFGQINDRLTNIGNGICNLGYEMQGNIGQLGKEVALAQAGTNTTILQTGNNIQSQLAQCCCDNRLATANLSAQMDKQTCAINSNIDAKFAELQKNQLEQTIAAQAQRINQLELQSQMTNVVRYPNGYTYNAGPSPFCGCNGCGNI</sequence>
<organism evidence="3 4">
    <name type="scientific">Faecalibacterium prausnitzii</name>
    <dbReference type="NCBI Taxonomy" id="853"/>
    <lineage>
        <taxon>Bacteria</taxon>
        <taxon>Bacillati</taxon>
        <taxon>Bacillota</taxon>
        <taxon>Clostridia</taxon>
        <taxon>Eubacteriales</taxon>
        <taxon>Oscillospiraceae</taxon>
        <taxon>Faecalibacterium</taxon>
    </lineage>
</organism>
<keyword evidence="2" id="KW-1133">Transmembrane helix</keyword>
<dbReference type="Proteomes" id="UP000220005">
    <property type="component" value="Unassembled WGS sequence"/>
</dbReference>
<feature type="coiled-coil region" evidence="1">
    <location>
        <begin position="154"/>
        <end position="181"/>
    </location>
</feature>
<dbReference type="AlphaFoldDB" id="A0A2A7AM09"/>
<dbReference type="EMBL" id="NMTY01000032">
    <property type="protein sequence ID" value="PDX80149.1"/>
    <property type="molecule type" value="Genomic_DNA"/>
</dbReference>
<comment type="caution">
    <text evidence="3">The sequence shown here is derived from an EMBL/GenBank/DDBJ whole genome shotgun (WGS) entry which is preliminary data.</text>
</comment>
<protein>
    <submittedName>
        <fullName evidence="3">Uncharacterized protein</fullName>
    </submittedName>
</protein>
<keyword evidence="2" id="KW-0812">Transmembrane</keyword>
<accession>A0A2A7AM09</accession>
<keyword evidence="2" id="KW-0472">Membrane</keyword>
<proteinExistence type="predicted"/>
<evidence type="ECO:0000256" key="1">
    <source>
        <dbReference type="SAM" id="Coils"/>
    </source>
</evidence>
<feature type="transmembrane region" description="Helical" evidence="2">
    <location>
        <begin position="25"/>
        <end position="44"/>
    </location>
</feature>
<evidence type="ECO:0000256" key="2">
    <source>
        <dbReference type="SAM" id="Phobius"/>
    </source>
</evidence>
<reference evidence="3 4" key="1">
    <citation type="journal article" date="2017" name="Front. Microbiol.">
        <title>New Insights into the Diversity of the Genus Faecalibacterium.</title>
        <authorList>
            <person name="Benevides L."/>
            <person name="Burman S."/>
            <person name="Martin R."/>
            <person name="Robert V."/>
            <person name="Thomas M."/>
            <person name="Miquel S."/>
            <person name="Chain F."/>
            <person name="Sokol H."/>
            <person name="Bermudez-Humaran L.G."/>
            <person name="Morrison M."/>
            <person name="Langella P."/>
            <person name="Azevedo V.A."/>
            <person name="Chatel J.M."/>
            <person name="Soares S."/>
        </authorList>
    </citation>
    <scope>NUCLEOTIDE SEQUENCE [LARGE SCALE GENOMIC DNA]</scope>
    <source>
        <strain evidence="3 4">CNCM I 4575</strain>
    </source>
</reference>
<keyword evidence="1" id="KW-0175">Coiled coil</keyword>
<dbReference type="RefSeq" id="WP_097840150.1">
    <property type="nucleotide sequence ID" value="NZ_NMTY01000032.1"/>
</dbReference>
<gene>
    <name evidence="3" type="ORF">CGS58_13070</name>
</gene>
<evidence type="ECO:0000313" key="3">
    <source>
        <dbReference type="EMBL" id="PDX80149.1"/>
    </source>
</evidence>
<name>A0A2A7AM09_9FIRM</name>
<evidence type="ECO:0000313" key="4">
    <source>
        <dbReference type="Proteomes" id="UP000220005"/>
    </source>
</evidence>